<dbReference type="EMBL" id="GBBK01005723">
    <property type="protein sequence ID" value="JAC18759.1"/>
    <property type="molecule type" value="mRNA"/>
</dbReference>
<feature type="transmembrane region" description="Helical" evidence="1">
    <location>
        <begin position="12"/>
        <end position="37"/>
    </location>
</feature>
<evidence type="ECO:0000313" key="2">
    <source>
        <dbReference type="EMBL" id="JAC18759.1"/>
    </source>
</evidence>
<sequence>MFCAFRWKLLISLLMLLPELLLSFVLFVSIIRIVFVLENACLPGSHCLHQDLACITIYLVDQDLLHELHSLYSLH</sequence>
<proteinExistence type="evidence at transcript level"/>
<keyword evidence="1" id="KW-1133">Transmembrane helix</keyword>
<protein>
    <submittedName>
        <fullName evidence="2">Putative secreted protein</fullName>
    </submittedName>
</protein>
<dbReference type="AlphaFoldDB" id="A0A023FDE6"/>
<evidence type="ECO:0000256" key="1">
    <source>
        <dbReference type="SAM" id="Phobius"/>
    </source>
</evidence>
<keyword evidence="1" id="KW-0472">Membrane</keyword>
<reference evidence="2" key="1">
    <citation type="submission" date="2014-03" db="EMBL/GenBank/DDBJ databases">
        <title>The sialotranscriptome of Amblyomma triste, Amblyomma parvum and Amblyomma cajennense ticks, uncovered by 454-based RNA-seq.</title>
        <authorList>
            <person name="Garcia G.R."/>
            <person name="Gardinassi L.G."/>
            <person name="Ribeiro J.M."/>
            <person name="Anatriello E."/>
            <person name="Ferreira B.R."/>
            <person name="Moreira H.N."/>
            <person name="Mafra C."/>
            <person name="Olegario M.M."/>
            <person name="Szabo P.J."/>
            <person name="Miranda-Santos I.K."/>
            <person name="Maruyama S.R."/>
        </authorList>
    </citation>
    <scope>NUCLEOTIDE SEQUENCE</scope>
    <source>
        <strain evidence="2">Uberlandia</strain>
        <tissue evidence="2">Salivary glands</tissue>
    </source>
</reference>
<accession>A0A023FDE6</accession>
<keyword evidence="1" id="KW-0812">Transmembrane</keyword>
<organism evidence="2">
    <name type="scientific">Amblyomma cajennense</name>
    <name type="common">Cayenne tick</name>
    <name type="synonym">Acarus cajennensis</name>
    <dbReference type="NCBI Taxonomy" id="34607"/>
    <lineage>
        <taxon>Eukaryota</taxon>
        <taxon>Metazoa</taxon>
        <taxon>Ecdysozoa</taxon>
        <taxon>Arthropoda</taxon>
        <taxon>Chelicerata</taxon>
        <taxon>Arachnida</taxon>
        <taxon>Acari</taxon>
        <taxon>Parasitiformes</taxon>
        <taxon>Ixodida</taxon>
        <taxon>Ixodoidea</taxon>
        <taxon>Ixodidae</taxon>
        <taxon>Amblyomminae</taxon>
        <taxon>Amblyomma</taxon>
    </lineage>
</organism>
<name>A0A023FDE6_AMBCJ</name>